<dbReference type="RefSeq" id="WP_092472166.1">
    <property type="nucleotide sequence ID" value="NZ_FOOX01000011.1"/>
</dbReference>
<evidence type="ECO:0000256" key="1">
    <source>
        <dbReference type="SAM" id="Phobius"/>
    </source>
</evidence>
<proteinExistence type="predicted"/>
<keyword evidence="1" id="KW-0472">Membrane</keyword>
<dbReference type="STRING" id="341036.SAMN05660649_02971"/>
<dbReference type="InterPro" id="IPR020017">
    <property type="entry name" value="XapX_domain"/>
</dbReference>
<evidence type="ECO:0000313" key="2">
    <source>
        <dbReference type="EMBL" id="SFG87604.1"/>
    </source>
</evidence>
<reference evidence="3" key="1">
    <citation type="submission" date="2016-10" db="EMBL/GenBank/DDBJ databases">
        <authorList>
            <person name="Varghese N."/>
            <person name="Submissions S."/>
        </authorList>
    </citation>
    <scope>NUCLEOTIDE SEQUENCE [LARGE SCALE GENOMIC DNA]</scope>
    <source>
        <strain evidence="3">DSM 17038</strain>
    </source>
</reference>
<dbReference type="EMBL" id="FOOX01000011">
    <property type="protein sequence ID" value="SFG87604.1"/>
    <property type="molecule type" value="Genomic_DNA"/>
</dbReference>
<keyword evidence="1" id="KW-1133">Transmembrane helix</keyword>
<keyword evidence="3" id="KW-1185">Reference proteome</keyword>
<accession>A0A1I2VE32</accession>
<feature type="transmembrane region" description="Helical" evidence="1">
    <location>
        <begin position="29"/>
        <end position="47"/>
    </location>
</feature>
<name>A0A1I2VE32_9FIRM</name>
<evidence type="ECO:0000313" key="3">
    <source>
        <dbReference type="Proteomes" id="UP000199337"/>
    </source>
</evidence>
<keyword evidence="1" id="KW-0812">Transmembrane</keyword>
<gene>
    <name evidence="2" type="ORF">SAMN05660649_02971</name>
</gene>
<protein>
    <submittedName>
        <fullName evidence="2">PEP-CTERM protein-sorting domain-containing protein/XapX domain-containing protein</fullName>
    </submittedName>
</protein>
<organism evidence="2 3">
    <name type="scientific">Desulfotruncus arcticus DSM 17038</name>
    <dbReference type="NCBI Taxonomy" id="1121424"/>
    <lineage>
        <taxon>Bacteria</taxon>
        <taxon>Bacillati</taxon>
        <taxon>Bacillota</taxon>
        <taxon>Clostridia</taxon>
        <taxon>Eubacteriales</taxon>
        <taxon>Desulfallaceae</taxon>
        <taxon>Desulfotruncus</taxon>
    </lineage>
</organism>
<dbReference type="OrthoDB" id="8778565at2"/>
<dbReference type="NCBIfam" id="TIGR03510">
    <property type="entry name" value="XapX"/>
    <property type="match status" value="1"/>
</dbReference>
<dbReference type="AlphaFoldDB" id="A0A1I2VE32"/>
<sequence length="52" mass="5484">MREIIVTTLAGFLIGAVFAKFKLPIPAPPTLAGVMGIVGLFLGYVAVNKYFG</sequence>
<dbReference type="Proteomes" id="UP000199337">
    <property type="component" value="Unassembled WGS sequence"/>
</dbReference>